<feature type="domain" description="Reverse transcriptase zinc-binding" evidence="2">
    <location>
        <begin position="129"/>
        <end position="219"/>
    </location>
</feature>
<dbReference type="AlphaFoldDB" id="A0A2Z6MUQ7"/>
<keyword evidence="4" id="KW-1185">Reference proteome</keyword>
<dbReference type="Pfam" id="PF13456">
    <property type="entry name" value="RVT_3"/>
    <property type="match status" value="1"/>
</dbReference>
<protein>
    <recommendedName>
        <fullName evidence="5">RNase H type-1 domain-containing protein</fullName>
    </recommendedName>
</protein>
<name>A0A2Z6MUQ7_TRISU</name>
<evidence type="ECO:0008006" key="5">
    <source>
        <dbReference type="Google" id="ProtNLM"/>
    </source>
</evidence>
<dbReference type="GO" id="GO:0003676">
    <property type="term" value="F:nucleic acid binding"/>
    <property type="evidence" value="ECO:0007669"/>
    <property type="project" value="InterPro"/>
</dbReference>
<proteinExistence type="predicted"/>
<dbReference type="Pfam" id="PF13966">
    <property type="entry name" value="zf-RVT"/>
    <property type="match status" value="1"/>
</dbReference>
<dbReference type="InterPro" id="IPR044730">
    <property type="entry name" value="RNase_H-like_dom_plant"/>
</dbReference>
<dbReference type="Gene3D" id="3.30.420.10">
    <property type="entry name" value="Ribonuclease H-like superfamily/Ribonuclease H"/>
    <property type="match status" value="1"/>
</dbReference>
<accession>A0A2Z6MUQ7</accession>
<dbReference type="PANTHER" id="PTHR47074:SF48">
    <property type="entry name" value="POLYNUCLEOTIDYL TRANSFERASE, RIBONUCLEASE H-LIKE SUPERFAMILY PROTEIN"/>
    <property type="match status" value="1"/>
</dbReference>
<dbReference type="Proteomes" id="UP000242715">
    <property type="component" value="Unassembled WGS sequence"/>
</dbReference>
<evidence type="ECO:0000313" key="4">
    <source>
        <dbReference type="Proteomes" id="UP000242715"/>
    </source>
</evidence>
<evidence type="ECO:0000313" key="3">
    <source>
        <dbReference type="EMBL" id="GAU36374.1"/>
    </source>
</evidence>
<dbReference type="CDD" id="cd06222">
    <property type="entry name" value="RNase_H_like"/>
    <property type="match status" value="1"/>
</dbReference>
<dbReference type="PANTHER" id="PTHR47074">
    <property type="entry name" value="BNAC02G40300D PROTEIN"/>
    <property type="match status" value="1"/>
</dbReference>
<dbReference type="InterPro" id="IPR002156">
    <property type="entry name" value="RNaseH_domain"/>
</dbReference>
<dbReference type="InterPro" id="IPR012337">
    <property type="entry name" value="RNaseH-like_sf"/>
</dbReference>
<evidence type="ECO:0000259" key="1">
    <source>
        <dbReference type="Pfam" id="PF13456"/>
    </source>
</evidence>
<dbReference type="InterPro" id="IPR052929">
    <property type="entry name" value="RNase_H-like_EbsB-rel"/>
</dbReference>
<organism evidence="3 4">
    <name type="scientific">Trifolium subterraneum</name>
    <name type="common">Subterranean clover</name>
    <dbReference type="NCBI Taxonomy" id="3900"/>
    <lineage>
        <taxon>Eukaryota</taxon>
        <taxon>Viridiplantae</taxon>
        <taxon>Streptophyta</taxon>
        <taxon>Embryophyta</taxon>
        <taxon>Tracheophyta</taxon>
        <taxon>Spermatophyta</taxon>
        <taxon>Magnoliopsida</taxon>
        <taxon>eudicotyledons</taxon>
        <taxon>Gunneridae</taxon>
        <taxon>Pentapetalae</taxon>
        <taxon>rosids</taxon>
        <taxon>fabids</taxon>
        <taxon>Fabales</taxon>
        <taxon>Fabaceae</taxon>
        <taxon>Papilionoideae</taxon>
        <taxon>50 kb inversion clade</taxon>
        <taxon>NPAAA clade</taxon>
        <taxon>Hologalegina</taxon>
        <taxon>IRL clade</taxon>
        <taxon>Trifolieae</taxon>
        <taxon>Trifolium</taxon>
    </lineage>
</organism>
<dbReference type="GO" id="GO:0004523">
    <property type="term" value="F:RNA-DNA hybrid ribonuclease activity"/>
    <property type="evidence" value="ECO:0007669"/>
    <property type="project" value="InterPro"/>
</dbReference>
<reference evidence="4" key="1">
    <citation type="journal article" date="2017" name="Front. Plant Sci.">
        <title>Climate Clever Clovers: New Paradigm to Reduce the Environmental Footprint of Ruminants by Breeding Low Methanogenic Forages Utilizing Haplotype Variation.</title>
        <authorList>
            <person name="Kaur P."/>
            <person name="Appels R."/>
            <person name="Bayer P.E."/>
            <person name="Keeble-Gagnere G."/>
            <person name="Wang J."/>
            <person name="Hirakawa H."/>
            <person name="Shirasawa K."/>
            <person name="Vercoe P."/>
            <person name="Stefanova K."/>
            <person name="Durmic Z."/>
            <person name="Nichols P."/>
            <person name="Revell C."/>
            <person name="Isobe S.N."/>
            <person name="Edwards D."/>
            <person name="Erskine W."/>
        </authorList>
    </citation>
    <scope>NUCLEOTIDE SEQUENCE [LARGE SCALE GENOMIC DNA]</scope>
    <source>
        <strain evidence="4">cv. Daliak</strain>
    </source>
</reference>
<dbReference type="InterPro" id="IPR036397">
    <property type="entry name" value="RNaseH_sf"/>
</dbReference>
<feature type="domain" description="RNase H type-1" evidence="1">
    <location>
        <begin position="326"/>
        <end position="449"/>
    </location>
</feature>
<dbReference type="EMBL" id="DF973628">
    <property type="protein sequence ID" value="GAU36374.1"/>
    <property type="molecule type" value="Genomic_DNA"/>
</dbReference>
<gene>
    <name evidence="3" type="ORF">TSUD_151410</name>
</gene>
<dbReference type="OrthoDB" id="1412470at2759"/>
<sequence length="474" mass="54169">MIAILAVDDAMRFSVRAGLIVIVMMEMEFELMSGIGGTRWRIGNGTNISLLNENWLCDASSLSVQDTKVSLTATLIVADVIMPNEKNWNLPLLSSMFEHNSVQKIIKTPLYDSVTEDKHIWHKEKDGVYSVKSAYRLCVQEELDTSHLKMTGDWNLIWKLKVPPRVKNLVWRVCRQCIPTRTNLQNRGVNCTTVCALCNEYDEDSGHIFFDCLSSSNIWSMCTFNHVITAGLQHYAGVTELIFAVLQQLNVDEAALMACIIWSIWKQRNNQIWNNVTDAQSVVFSRAVTTLHDWCVVQVIRNDTREQQRIIEHKWKKPNNGRVKCNIDASFSRNLNRVGIGICIRDEYGIYVMAKYDQFSPICDVRIGEALGLLSALRWVHELNFGPVDFELDSKLVVDSFRSNKYNDSEFGEIIAHCRRLFSLLYNNSSVEFIRRQANKIVHSLSKAATYVASPQILVNIPNCIEHLLINEML</sequence>
<dbReference type="SUPFAM" id="SSF53098">
    <property type="entry name" value="Ribonuclease H-like"/>
    <property type="match status" value="1"/>
</dbReference>
<dbReference type="InterPro" id="IPR026960">
    <property type="entry name" value="RVT-Znf"/>
</dbReference>
<evidence type="ECO:0000259" key="2">
    <source>
        <dbReference type="Pfam" id="PF13966"/>
    </source>
</evidence>